<organism evidence="1 2">
    <name type="scientific">Apiospora phragmitis</name>
    <dbReference type="NCBI Taxonomy" id="2905665"/>
    <lineage>
        <taxon>Eukaryota</taxon>
        <taxon>Fungi</taxon>
        <taxon>Dikarya</taxon>
        <taxon>Ascomycota</taxon>
        <taxon>Pezizomycotina</taxon>
        <taxon>Sordariomycetes</taxon>
        <taxon>Xylariomycetidae</taxon>
        <taxon>Amphisphaeriales</taxon>
        <taxon>Apiosporaceae</taxon>
        <taxon>Apiospora</taxon>
    </lineage>
</organism>
<protein>
    <submittedName>
        <fullName evidence="1">Uncharacterized protein</fullName>
    </submittedName>
</protein>
<dbReference type="Proteomes" id="UP001480595">
    <property type="component" value="Unassembled WGS sequence"/>
</dbReference>
<keyword evidence="2" id="KW-1185">Reference proteome</keyword>
<gene>
    <name evidence="1" type="ORF">PG994_008451</name>
</gene>
<sequence>MAVLDAVPGIQVSLRVKGKIATEYPNPDPQQRYDFSYKDHALDFHTHVDGPMMDRYCICGEDAKYEGRRFAEGEVVEDNDRDRVEKDKMKAEGLGVIEVQIFRVILRGKTSYRDGPIKNKPTAGK</sequence>
<evidence type="ECO:0000313" key="2">
    <source>
        <dbReference type="Proteomes" id="UP001480595"/>
    </source>
</evidence>
<accession>A0ABR1UGH5</accession>
<evidence type="ECO:0000313" key="1">
    <source>
        <dbReference type="EMBL" id="KAK8058003.1"/>
    </source>
</evidence>
<comment type="caution">
    <text evidence="1">The sequence shown here is derived from an EMBL/GenBank/DDBJ whole genome shotgun (WGS) entry which is preliminary data.</text>
</comment>
<dbReference type="EMBL" id="JAQQWL010000009">
    <property type="protein sequence ID" value="KAK8058003.1"/>
    <property type="molecule type" value="Genomic_DNA"/>
</dbReference>
<proteinExistence type="predicted"/>
<reference evidence="1 2" key="1">
    <citation type="submission" date="2023-01" db="EMBL/GenBank/DDBJ databases">
        <title>Analysis of 21 Apiospora genomes using comparative genomics revels a genus with tremendous synthesis potential of carbohydrate active enzymes and secondary metabolites.</title>
        <authorList>
            <person name="Sorensen T."/>
        </authorList>
    </citation>
    <scope>NUCLEOTIDE SEQUENCE [LARGE SCALE GENOMIC DNA]</scope>
    <source>
        <strain evidence="1 2">CBS 135458</strain>
    </source>
</reference>
<dbReference type="GeneID" id="92092923"/>
<dbReference type="RefSeq" id="XP_066713449.1">
    <property type="nucleotide sequence ID" value="XM_066859860.1"/>
</dbReference>
<name>A0ABR1UGH5_9PEZI</name>